<dbReference type="GO" id="GO:0051287">
    <property type="term" value="F:NAD binding"/>
    <property type="evidence" value="ECO:0007669"/>
    <property type="project" value="InterPro"/>
</dbReference>
<dbReference type="InterPro" id="IPR006115">
    <property type="entry name" value="6PGDH_NADP-bd"/>
</dbReference>
<name>A0A7S2FHY7_9STRA</name>
<protein>
    <recommendedName>
        <fullName evidence="7">3-hydroxyisobutyrate dehydrogenase</fullName>
    </recommendedName>
</protein>
<dbReference type="Gene3D" id="1.10.1040.10">
    <property type="entry name" value="N-(1-d-carboxylethyl)-l-norvaline Dehydrogenase, domain 2"/>
    <property type="match status" value="1"/>
</dbReference>
<feature type="active site" evidence="3">
    <location>
        <position position="185"/>
    </location>
</feature>
<keyword evidence="2" id="KW-0520">NAD</keyword>
<dbReference type="InterPro" id="IPR015815">
    <property type="entry name" value="HIBADH-related"/>
</dbReference>
<reference evidence="6" key="1">
    <citation type="submission" date="2021-01" db="EMBL/GenBank/DDBJ databases">
        <authorList>
            <person name="Corre E."/>
            <person name="Pelletier E."/>
            <person name="Niang G."/>
            <person name="Scheremetjew M."/>
            <person name="Finn R."/>
            <person name="Kale V."/>
            <person name="Holt S."/>
            <person name="Cochrane G."/>
            <person name="Meng A."/>
            <person name="Brown T."/>
            <person name="Cohen L."/>
        </authorList>
    </citation>
    <scope>NUCLEOTIDE SEQUENCE</scope>
    <source>
        <strain evidence="6">CCMP1381</strain>
    </source>
</reference>
<evidence type="ECO:0000259" key="4">
    <source>
        <dbReference type="Pfam" id="PF03446"/>
    </source>
</evidence>
<dbReference type="Pfam" id="PF03446">
    <property type="entry name" value="NAD_binding_2"/>
    <property type="match status" value="1"/>
</dbReference>
<evidence type="ECO:0000313" key="6">
    <source>
        <dbReference type="EMBL" id="CAD9394089.1"/>
    </source>
</evidence>
<dbReference type="GO" id="GO:0016491">
    <property type="term" value="F:oxidoreductase activity"/>
    <property type="evidence" value="ECO:0007669"/>
    <property type="project" value="UniProtKB-KW"/>
</dbReference>
<dbReference type="GO" id="GO:0050661">
    <property type="term" value="F:NADP binding"/>
    <property type="evidence" value="ECO:0007669"/>
    <property type="project" value="InterPro"/>
</dbReference>
<gene>
    <name evidence="6" type="ORF">DSPE1174_LOCUS7211</name>
</gene>
<evidence type="ECO:0000256" key="1">
    <source>
        <dbReference type="ARBA" id="ARBA00023002"/>
    </source>
</evidence>
<dbReference type="InterPro" id="IPR013328">
    <property type="entry name" value="6PGD_dom2"/>
</dbReference>
<dbReference type="SUPFAM" id="SSF51735">
    <property type="entry name" value="NAD(P)-binding Rossmann-fold domains"/>
    <property type="match status" value="1"/>
</dbReference>
<accession>A0A7S2FHY7</accession>
<dbReference type="SUPFAM" id="SSF48179">
    <property type="entry name" value="6-phosphogluconate dehydrogenase C-terminal domain-like"/>
    <property type="match status" value="1"/>
</dbReference>
<evidence type="ECO:0000256" key="3">
    <source>
        <dbReference type="PIRSR" id="PIRSR000103-1"/>
    </source>
</evidence>
<dbReference type="PANTHER" id="PTHR43060:SF15">
    <property type="entry name" value="3-HYDROXYISOBUTYRATE DEHYDROGENASE-LIKE 1, MITOCHONDRIAL-RELATED"/>
    <property type="match status" value="1"/>
</dbReference>
<feature type="domain" description="6-phosphogluconate dehydrogenase NADP-binding" evidence="4">
    <location>
        <begin position="12"/>
        <end position="176"/>
    </location>
</feature>
<evidence type="ECO:0008006" key="7">
    <source>
        <dbReference type="Google" id="ProtNLM"/>
    </source>
</evidence>
<keyword evidence="1" id="KW-0560">Oxidoreductase</keyword>
<dbReference type="InterPro" id="IPR008927">
    <property type="entry name" value="6-PGluconate_DH-like_C_sf"/>
</dbReference>
<dbReference type="Gene3D" id="3.40.50.720">
    <property type="entry name" value="NAD(P)-binding Rossmann-like Domain"/>
    <property type="match status" value="1"/>
</dbReference>
<organism evidence="6">
    <name type="scientific">Octactis speculum</name>
    <dbReference type="NCBI Taxonomy" id="3111310"/>
    <lineage>
        <taxon>Eukaryota</taxon>
        <taxon>Sar</taxon>
        <taxon>Stramenopiles</taxon>
        <taxon>Ochrophyta</taxon>
        <taxon>Dictyochophyceae</taxon>
        <taxon>Dictyochales</taxon>
        <taxon>Dictyochaceae</taxon>
        <taxon>Octactis</taxon>
    </lineage>
</organism>
<dbReference type="InterPro" id="IPR036291">
    <property type="entry name" value="NAD(P)-bd_dom_sf"/>
</dbReference>
<dbReference type="InterPro" id="IPR029154">
    <property type="entry name" value="HIBADH-like_NADP-bd"/>
</dbReference>
<dbReference type="PIRSF" id="PIRSF000103">
    <property type="entry name" value="HIBADH"/>
    <property type="match status" value="1"/>
</dbReference>
<feature type="domain" description="3-hydroxyisobutyrate dehydrogenase-like NAD-binding" evidence="5">
    <location>
        <begin position="179"/>
        <end position="307"/>
    </location>
</feature>
<dbReference type="PANTHER" id="PTHR43060">
    <property type="entry name" value="3-HYDROXYISOBUTYRATE DEHYDROGENASE-LIKE 1, MITOCHONDRIAL-RELATED"/>
    <property type="match status" value="1"/>
</dbReference>
<sequence>MRRALVFLGPSTVGLIGAGNMGRGMAASLARANTRVIQYDSDAFSLQKSVEQAPGLIYSATSVADVCERIDGGTVVVSVSGEAAERAVFFAADGILEQARKGSVILGCGTMTPSFAKEIHAALAEQGLRFLDAPVSGGPEGAANGTLTIMVGGGKETFEASCEVMDTLGSRSVHLGGPGAGAAAKLVNQLLTASNALAASEALALARAMGIDSQDSLRTLLSTLETSWGNSTMLQRSGGIVAEALDGSKDPVEALAVISKAPLRNFAKDLDFVLAAADEAGLHLPTAVAARSVVSRAESADLGAMDWAYVTEMHKTDDLQQP</sequence>
<evidence type="ECO:0000259" key="5">
    <source>
        <dbReference type="Pfam" id="PF14833"/>
    </source>
</evidence>
<proteinExistence type="predicted"/>
<dbReference type="Pfam" id="PF14833">
    <property type="entry name" value="NAD_binding_11"/>
    <property type="match status" value="1"/>
</dbReference>
<dbReference type="AlphaFoldDB" id="A0A7S2FHY7"/>
<dbReference type="EMBL" id="HBGS01013650">
    <property type="protein sequence ID" value="CAD9394089.1"/>
    <property type="molecule type" value="Transcribed_RNA"/>
</dbReference>
<evidence type="ECO:0000256" key="2">
    <source>
        <dbReference type="ARBA" id="ARBA00023027"/>
    </source>
</evidence>